<evidence type="ECO:0000256" key="3">
    <source>
        <dbReference type="ARBA" id="ARBA00022729"/>
    </source>
</evidence>
<dbReference type="Proteomes" id="UP000009223">
    <property type="component" value="Chromosome"/>
</dbReference>
<reference evidence="8" key="1">
    <citation type="submission" date="2009-12" db="EMBL/GenBank/DDBJ databases">
        <title>Complete sequence of Treponema primitia strain ZAS-2.</title>
        <authorList>
            <person name="Tetu S.G."/>
            <person name="Matson E."/>
            <person name="Ren Q."/>
            <person name="Seshadri R."/>
            <person name="Elbourne L."/>
            <person name="Hassan K.A."/>
            <person name="Durkin A."/>
            <person name="Radune D."/>
            <person name="Mohamoud Y."/>
            <person name="Shay R."/>
            <person name="Jin S."/>
            <person name="Zhang X."/>
            <person name="Lucey K."/>
            <person name="Ballor N.R."/>
            <person name="Ottesen E."/>
            <person name="Rosenthal R."/>
            <person name="Allen A."/>
            <person name="Leadbetter J.R."/>
            <person name="Paulsen I.T."/>
        </authorList>
    </citation>
    <scope>NUCLEOTIDE SEQUENCE [LARGE SCALE GENOMIC DNA]</scope>
    <source>
        <strain evidence="8">ATCC BAA-887 / DSM 12427 / ZAS-2</strain>
    </source>
</reference>
<dbReference type="KEGG" id="tpi:TREPR_0955"/>
<dbReference type="PANTHER" id="PTHR35936:SF34">
    <property type="entry name" value="ABC TRANSPORTER EXTRACELLULAR-BINDING PROTEIN YCKB-RELATED"/>
    <property type="match status" value="1"/>
</dbReference>
<dbReference type="Gene3D" id="3.40.190.10">
    <property type="entry name" value="Periplasmic binding protein-like II"/>
    <property type="match status" value="2"/>
</dbReference>
<feature type="chain" id="PRO_5003329918" evidence="5">
    <location>
        <begin position="25"/>
        <end position="275"/>
    </location>
</feature>
<dbReference type="STRING" id="545694.TREPR_0955"/>
<dbReference type="SUPFAM" id="SSF53850">
    <property type="entry name" value="Periplasmic binding protein-like II"/>
    <property type="match status" value="1"/>
</dbReference>
<comment type="subcellular location">
    <subcellularLocation>
        <location evidence="1">Cell envelope</location>
    </subcellularLocation>
</comment>
<dbReference type="Pfam" id="PF00497">
    <property type="entry name" value="SBP_bac_3"/>
    <property type="match status" value="1"/>
</dbReference>
<dbReference type="EMBL" id="CP001843">
    <property type="protein sequence ID" value="AEF85309.1"/>
    <property type="molecule type" value="Genomic_DNA"/>
</dbReference>
<evidence type="ECO:0000256" key="4">
    <source>
        <dbReference type="RuleBase" id="RU003744"/>
    </source>
</evidence>
<evidence type="ECO:0000313" key="7">
    <source>
        <dbReference type="EMBL" id="AEF85309.1"/>
    </source>
</evidence>
<name>F5YI45_TREPZ</name>
<keyword evidence="3 5" id="KW-0732">Signal</keyword>
<dbReference type="eggNOG" id="COG0834">
    <property type="taxonomic scope" value="Bacteria"/>
</dbReference>
<comment type="similarity">
    <text evidence="2 4">Belongs to the bacterial solute-binding protein 3 family.</text>
</comment>
<gene>
    <name evidence="7" type="ordered locus">TREPR_0955</name>
</gene>
<dbReference type="CDD" id="cd00996">
    <property type="entry name" value="PBP2_AatB_like"/>
    <property type="match status" value="1"/>
</dbReference>
<evidence type="ECO:0000256" key="1">
    <source>
        <dbReference type="ARBA" id="ARBA00004196"/>
    </source>
</evidence>
<evidence type="ECO:0000256" key="5">
    <source>
        <dbReference type="SAM" id="SignalP"/>
    </source>
</evidence>
<protein>
    <submittedName>
        <fullName evidence="7">Extracellular solute-binding protein, family 3</fullName>
    </submittedName>
</protein>
<dbReference type="HOGENOM" id="CLU_019602_18_2_12"/>
<dbReference type="AlphaFoldDB" id="F5YI45"/>
<feature type="signal peptide" evidence="5">
    <location>
        <begin position="1"/>
        <end position="24"/>
    </location>
</feature>
<feature type="domain" description="Solute-binding protein family 3/N-terminal" evidence="6">
    <location>
        <begin position="46"/>
        <end position="269"/>
    </location>
</feature>
<organism evidence="7 8">
    <name type="scientific">Treponema primitia (strain ATCC BAA-887 / DSM 12427 / ZAS-2)</name>
    <dbReference type="NCBI Taxonomy" id="545694"/>
    <lineage>
        <taxon>Bacteria</taxon>
        <taxon>Pseudomonadati</taxon>
        <taxon>Spirochaetota</taxon>
        <taxon>Spirochaetia</taxon>
        <taxon>Spirochaetales</taxon>
        <taxon>Treponemataceae</taxon>
        <taxon>Treponema</taxon>
    </lineage>
</organism>
<evidence type="ECO:0000259" key="6">
    <source>
        <dbReference type="SMART" id="SM00062"/>
    </source>
</evidence>
<evidence type="ECO:0000313" key="8">
    <source>
        <dbReference type="Proteomes" id="UP000009223"/>
    </source>
</evidence>
<keyword evidence="8" id="KW-1185">Reference proteome</keyword>
<dbReference type="PANTHER" id="PTHR35936">
    <property type="entry name" value="MEMBRANE-BOUND LYTIC MUREIN TRANSGLYCOSYLASE F"/>
    <property type="match status" value="1"/>
</dbReference>
<accession>F5YI45</accession>
<proteinExistence type="inferred from homology"/>
<reference evidence="7 8" key="2">
    <citation type="journal article" date="2011" name="ISME J.">
        <title>RNA-seq reveals cooperative metabolic interactions between two termite-gut spirochete species in co-culture.</title>
        <authorList>
            <person name="Rosenthal A.Z."/>
            <person name="Matson E.G."/>
            <person name="Eldar A."/>
            <person name="Leadbetter J.R."/>
        </authorList>
    </citation>
    <scope>NUCLEOTIDE SEQUENCE [LARGE SCALE GENOMIC DNA]</scope>
    <source>
        <strain evidence="8">ATCC BAA-887 / DSM 12427 / ZAS-2</strain>
    </source>
</reference>
<dbReference type="GO" id="GO:0030313">
    <property type="term" value="C:cell envelope"/>
    <property type="evidence" value="ECO:0007669"/>
    <property type="project" value="UniProtKB-SubCell"/>
</dbReference>
<dbReference type="PROSITE" id="PS01039">
    <property type="entry name" value="SBP_BACTERIAL_3"/>
    <property type="match status" value="1"/>
</dbReference>
<sequence length="275" mass="29748">MEETMKRIGISLLCLIMAAGAVFAGGKKDAAPAGDTSLENILNKKRFVLGLDDSFPPMGFRDENNQIVGYDIDLAKEVASRLGVTLVTQPIDWNAKEQELATGEIDCIWNGFTITEERKQVLTYIGPYLKNAQVVIVKSASPVNTLSDLQGKIAGLQAGSSSVDALDEAPAFKASLKEVIEYKDYLTALMDLDVGGADAIIIDLVVANDNIQRSGKSFRILEETLGAEEFGIGFRKNDHALSNKVWETLEAMAKDGTVAKITAKWFGSDISIIGK</sequence>
<dbReference type="SMART" id="SM00062">
    <property type="entry name" value="PBPb"/>
    <property type="match status" value="1"/>
</dbReference>
<dbReference type="InterPro" id="IPR001638">
    <property type="entry name" value="Solute-binding_3/MltF_N"/>
</dbReference>
<evidence type="ECO:0000256" key="2">
    <source>
        <dbReference type="ARBA" id="ARBA00010333"/>
    </source>
</evidence>
<dbReference type="InterPro" id="IPR018313">
    <property type="entry name" value="SBP_3_CS"/>
</dbReference>